<reference evidence="1" key="1">
    <citation type="journal article" date="2011" name="PLoS Biol.">
        <title>Gene gain and loss during evolution of obligate parasitism in the white rust pathogen of Arabidopsis thaliana.</title>
        <authorList>
            <person name="Kemen E."/>
            <person name="Gardiner A."/>
            <person name="Schultz-Larsen T."/>
            <person name="Kemen A.C."/>
            <person name="Balmuth A.L."/>
            <person name="Robert-Seilaniantz A."/>
            <person name="Bailey K."/>
            <person name="Holub E."/>
            <person name="Studholme D.J."/>
            <person name="Maclean D."/>
            <person name="Jones J.D."/>
        </authorList>
    </citation>
    <scope>NUCLEOTIDE SEQUENCE</scope>
</reference>
<protein>
    <submittedName>
        <fullName evidence="1">AlNc14C254G9684 protein</fullName>
    </submittedName>
</protein>
<reference evidence="1" key="2">
    <citation type="submission" date="2011-02" db="EMBL/GenBank/DDBJ databases">
        <authorList>
            <person name="MacLean D."/>
        </authorList>
    </citation>
    <scope>NUCLEOTIDE SEQUENCE</scope>
</reference>
<gene>
    <name evidence="1" type="primary">AlNc14C254G9684</name>
    <name evidence="1" type="ORF">ALNC14_108400</name>
</gene>
<dbReference type="HOGENOM" id="CLU_1565730_0_0_1"/>
<dbReference type="AlphaFoldDB" id="F0WTK5"/>
<organism evidence="1">
    <name type="scientific">Albugo laibachii Nc14</name>
    <dbReference type="NCBI Taxonomy" id="890382"/>
    <lineage>
        <taxon>Eukaryota</taxon>
        <taxon>Sar</taxon>
        <taxon>Stramenopiles</taxon>
        <taxon>Oomycota</taxon>
        <taxon>Peronosporomycetes</taxon>
        <taxon>Albuginales</taxon>
        <taxon>Albuginaceae</taxon>
        <taxon>Albugo</taxon>
    </lineage>
</organism>
<evidence type="ECO:0000313" key="1">
    <source>
        <dbReference type="EMBL" id="CCA24696.1"/>
    </source>
</evidence>
<proteinExistence type="predicted"/>
<dbReference type="EMBL" id="FR824299">
    <property type="protein sequence ID" value="CCA24696.1"/>
    <property type="molecule type" value="Genomic_DNA"/>
</dbReference>
<sequence length="171" mass="19009">MEVPHPQCKFHKSKTTRRLYDIAKLDSGDSGYINGDSFATVPTNDENASWFISDKSEDDRFGFVPLFSSSVPVNTAQEGDHGEETHSDITTWTYPPYSKPKCTSPLAVPARSSPMSGTLLPSVTTSDQAKFMHKDTRYSSSNSVQRLDVEWVRAKTEKCPYPPKAPTTTLL</sequence>
<accession>F0WTK5</accession>
<name>F0WTK5_9STRA</name>